<sequence>MVYEKSVLGYNEFTNQKRTLHVRERQVLLLVNGVRSISELEKFFRKEQLAETIQKLESGGFIQKFNSTPVTNNRTENVTLTAHSLFHAEITSTPIALEKIAAVKAILIEAADDYLGLMGRGIKENINNSNDLPSLRSCISNWHMAMRESKLGRESASFLMEQIHQILENNMLNTAPVSTNTH</sequence>
<protein>
    <submittedName>
        <fullName evidence="1">Uncharacterized protein</fullName>
    </submittedName>
</protein>
<reference evidence="1" key="1">
    <citation type="submission" date="2016-10" db="EMBL/GenBank/DDBJ databases">
        <title>Sequence of Gallionella enrichment culture.</title>
        <authorList>
            <person name="Poehlein A."/>
            <person name="Muehling M."/>
            <person name="Daniel R."/>
        </authorList>
    </citation>
    <scope>NUCLEOTIDE SEQUENCE</scope>
</reference>
<dbReference type="AlphaFoldDB" id="A0A1J5SUX9"/>
<proteinExistence type="predicted"/>
<name>A0A1J5SUX9_9ZZZZ</name>
<evidence type="ECO:0000313" key="1">
    <source>
        <dbReference type="EMBL" id="OIR12329.1"/>
    </source>
</evidence>
<organism evidence="1">
    <name type="scientific">mine drainage metagenome</name>
    <dbReference type="NCBI Taxonomy" id="410659"/>
    <lineage>
        <taxon>unclassified sequences</taxon>
        <taxon>metagenomes</taxon>
        <taxon>ecological metagenomes</taxon>
    </lineage>
</organism>
<accession>A0A1J5SUX9</accession>
<gene>
    <name evidence="1" type="ORF">GALL_60280</name>
</gene>
<dbReference type="EMBL" id="MLJW01000017">
    <property type="protein sequence ID" value="OIR12329.1"/>
    <property type="molecule type" value="Genomic_DNA"/>
</dbReference>
<comment type="caution">
    <text evidence="1">The sequence shown here is derived from an EMBL/GenBank/DDBJ whole genome shotgun (WGS) entry which is preliminary data.</text>
</comment>